<accession>A0A7I8DQY9</accession>
<dbReference type="SUPFAM" id="SSF55729">
    <property type="entry name" value="Acyl-CoA N-acyltransferases (Nat)"/>
    <property type="match status" value="1"/>
</dbReference>
<dbReference type="InterPro" id="IPR001466">
    <property type="entry name" value="Beta-lactam-related"/>
</dbReference>
<dbReference type="EMBL" id="AP023368">
    <property type="protein sequence ID" value="BCK00693.1"/>
    <property type="molecule type" value="Genomic_DNA"/>
</dbReference>
<dbReference type="Proteomes" id="UP000515703">
    <property type="component" value="Chromosome"/>
</dbReference>
<sequence>MLDKAGLSEKINRCVIEWDVSGAVAVVKEHEWYHENYYGFADREKLIPIKEDSTYLISYNSRFLMGLCIGKLLDEKKIRLSETIDTYIPEYSHATEITLKQLCLKQSGIPDFFNSGIMKNKQEDIAYQNLIDEQRNLKDRKLLTHPWDFYDAFSFVNNKALTCLPGTEPADDLDNMSETLFIREVIERCAGMKLPDYLREVIFAPIGIKGDYKKPDTKPYAVYHMNSYINSEYEENVKYAFGINYREAKKLLQALVEKRLLSEKAWKAITTPATFEQSIAFNSVSGLLSARGLEYGSTGWSCYLYLNWKEKLGLLHLTNSELIERSVGGDSISQFRKEFRKLVTSAFVFPKDTKLVPFNKRNLWDAMELSIEEEQLEYMSNAKRAICIAYAYKQKLFVLMEGEYSIGLVAFKVDRKNENYYIESVLIDKKYQNRGFGKIMMMQGLTYLKSQGCKYLTIGVHRHNMAALKLYKSVGFTEKTVYEDFVEMETYL</sequence>
<gene>
    <name evidence="2" type="ORF">bsdcttw_37330</name>
</gene>
<dbReference type="AlphaFoldDB" id="A0A7I8DQY9"/>
<reference evidence="2 3" key="1">
    <citation type="submission" date="2020-08" db="EMBL/GenBank/DDBJ databases">
        <title>Draft genome sequencing of an Anaerocolumna strain isolated from anoxic soil subjected to BSD treatment.</title>
        <authorList>
            <person name="Uek A."/>
            <person name="Tonouchi A."/>
        </authorList>
    </citation>
    <scope>NUCLEOTIDE SEQUENCE [LARGE SCALE GENOMIC DNA]</scope>
    <source>
        <strain evidence="2 3">CTTW</strain>
    </source>
</reference>
<name>A0A7I8DQY9_9FIRM</name>
<dbReference type="InterPro" id="IPR012338">
    <property type="entry name" value="Beta-lactam/transpept-like"/>
</dbReference>
<reference evidence="2 3" key="2">
    <citation type="submission" date="2020-08" db="EMBL/GenBank/DDBJ databases">
        <authorList>
            <person name="Ueki A."/>
            <person name="Tonouchi A."/>
        </authorList>
    </citation>
    <scope>NUCLEOTIDE SEQUENCE [LARGE SCALE GENOMIC DNA]</scope>
    <source>
        <strain evidence="2 3">CTTW</strain>
    </source>
</reference>
<dbReference type="InterPro" id="IPR000182">
    <property type="entry name" value="GNAT_dom"/>
</dbReference>
<dbReference type="InterPro" id="IPR016181">
    <property type="entry name" value="Acyl_CoA_acyltransferase"/>
</dbReference>
<keyword evidence="3" id="KW-1185">Reference proteome</keyword>
<evidence type="ECO:0000313" key="2">
    <source>
        <dbReference type="EMBL" id="BCK00693.1"/>
    </source>
</evidence>
<proteinExistence type="predicted"/>
<dbReference type="RefSeq" id="WP_185256341.1">
    <property type="nucleotide sequence ID" value="NZ_AP023368.1"/>
</dbReference>
<dbReference type="KEGG" id="acht:bsdcttw_37330"/>
<dbReference type="GO" id="GO:0016747">
    <property type="term" value="F:acyltransferase activity, transferring groups other than amino-acyl groups"/>
    <property type="evidence" value="ECO:0007669"/>
    <property type="project" value="InterPro"/>
</dbReference>
<dbReference type="Pfam" id="PF00144">
    <property type="entry name" value="Beta-lactamase"/>
    <property type="match status" value="1"/>
</dbReference>
<dbReference type="InterPro" id="IPR050491">
    <property type="entry name" value="AmpC-like"/>
</dbReference>
<dbReference type="PROSITE" id="PS51186">
    <property type="entry name" value="GNAT"/>
    <property type="match status" value="1"/>
</dbReference>
<evidence type="ECO:0000313" key="3">
    <source>
        <dbReference type="Proteomes" id="UP000515703"/>
    </source>
</evidence>
<protein>
    <recommendedName>
        <fullName evidence="1">N-acetyltransferase domain-containing protein</fullName>
    </recommendedName>
</protein>
<dbReference type="CDD" id="cd04301">
    <property type="entry name" value="NAT_SF"/>
    <property type="match status" value="1"/>
</dbReference>
<dbReference type="PANTHER" id="PTHR46825:SF9">
    <property type="entry name" value="BETA-LACTAMASE-RELATED DOMAIN-CONTAINING PROTEIN"/>
    <property type="match status" value="1"/>
</dbReference>
<dbReference type="SUPFAM" id="SSF56601">
    <property type="entry name" value="beta-lactamase/transpeptidase-like"/>
    <property type="match status" value="1"/>
</dbReference>
<dbReference type="Gene3D" id="3.40.630.30">
    <property type="match status" value="1"/>
</dbReference>
<organism evidence="2 3">
    <name type="scientific">Anaerocolumna chitinilytica</name>
    <dbReference type="NCBI Taxonomy" id="1727145"/>
    <lineage>
        <taxon>Bacteria</taxon>
        <taxon>Bacillati</taxon>
        <taxon>Bacillota</taxon>
        <taxon>Clostridia</taxon>
        <taxon>Lachnospirales</taxon>
        <taxon>Lachnospiraceae</taxon>
        <taxon>Anaerocolumna</taxon>
    </lineage>
</organism>
<feature type="domain" description="N-acetyltransferase" evidence="1">
    <location>
        <begin position="353"/>
        <end position="492"/>
    </location>
</feature>
<dbReference type="Gene3D" id="3.40.710.10">
    <property type="entry name" value="DD-peptidase/beta-lactamase superfamily"/>
    <property type="match status" value="1"/>
</dbReference>
<dbReference type="PANTHER" id="PTHR46825">
    <property type="entry name" value="D-ALANYL-D-ALANINE-CARBOXYPEPTIDASE/ENDOPEPTIDASE AMPH"/>
    <property type="match status" value="1"/>
</dbReference>
<evidence type="ECO:0000259" key="1">
    <source>
        <dbReference type="PROSITE" id="PS51186"/>
    </source>
</evidence>
<dbReference type="Pfam" id="PF00583">
    <property type="entry name" value="Acetyltransf_1"/>
    <property type="match status" value="1"/>
</dbReference>